<evidence type="ECO:0000313" key="4">
    <source>
        <dbReference type="EMBL" id="RGZ14351.1"/>
    </source>
</evidence>
<evidence type="ECO:0000313" key="3">
    <source>
        <dbReference type="EMBL" id="MCC2746347.1"/>
    </source>
</evidence>
<feature type="transmembrane region" description="Helical" evidence="1">
    <location>
        <begin position="37"/>
        <end position="55"/>
    </location>
</feature>
<sequence>MKYKGFTITVFIIASSMNVVLYVYIGNYEIMNEICNYISFIAGIPALICIGKMYLDHTNEMYSYCSGLSYYFYIVHLPVVVLCQYFISLTGIGCIYNFVLSFVISVIITCGMCFTFCGGKIIFEVK</sequence>
<keyword evidence="1" id="KW-0472">Membrane</keyword>
<gene>
    <name evidence="6" type="ORF">DW948_15150</name>
    <name evidence="5" type="ORF">DW975_15280</name>
    <name evidence="4" type="ORF">DXA03_14545</name>
    <name evidence="2" type="ORF">ERS852417_02840</name>
    <name evidence="3" type="ORF">LK487_04730</name>
</gene>
<evidence type="ECO:0000256" key="1">
    <source>
        <dbReference type="SAM" id="Phobius"/>
    </source>
</evidence>
<reference evidence="3" key="3">
    <citation type="submission" date="2021-10" db="EMBL/GenBank/DDBJ databases">
        <title>Collection of gut derived symbiotic bacterial strains cultured from healthy donors.</title>
        <authorList>
            <person name="Lin H."/>
            <person name="Littmann E."/>
            <person name="Claire K."/>
            <person name="Pamer E."/>
        </authorList>
    </citation>
    <scope>NUCLEOTIDE SEQUENCE</scope>
    <source>
        <strain evidence="3">MSK.22.92</strain>
    </source>
</reference>
<dbReference type="EMBL" id="QSDV01000048">
    <property type="protein sequence ID" value="RGZ14351.1"/>
    <property type="molecule type" value="Genomic_DNA"/>
</dbReference>
<protein>
    <submittedName>
        <fullName evidence="2">Acyltransferase family</fullName>
    </submittedName>
</protein>
<dbReference type="GO" id="GO:0016746">
    <property type="term" value="F:acyltransferase activity"/>
    <property type="evidence" value="ECO:0007669"/>
    <property type="project" value="UniProtKB-KW"/>
</dbReference>
<feature type="transmembrane region" description="Helical" evidence="1">
    <location>
        <begin position="67"/>
        <end position="87"/>
    </location>
</feature>
<keyword evidence="1" id="KW-1133">Transmembrane helix</keyword>
<feature type="transmembrane region" description="Helical" evidence="1">
    <location>
        <begin position="99"/>
        <end position="123"/>
    </location>
</feature>
<dbReference type="EMBL" id="QSEN01000049">
    <property type="protein sequence ID" value="RGZ73273.1"/>
    <property type="molecule type" value="Genomic_DNA"/>
</dbReference>
<keyword evidence="2" id="KW-0012">Acyltransferase</keyword>
<dbReference type="Proteomes" id="UP000095384">
    <property type="component" value="Unassembled WGS sequence"/>
</dbReference>
<dbReference type="Proteomes" id="UP001197847">
    <property type="component" value="Unassembled WGS sequence"/>
</dbReference>
<dbReference type="Proteomes" id="UP000285209">
    <property type="component" value="Unassembled WGS sequence"/>
</dbReference>
<dbReference type="Proteomes" id="UP000283431">
    <property type="component" value="Unassembled WGS sequence"/>
</dbReference>
<dbReference type="Proteomes" id="UP000286341">
    <property type="component" value="Unassembled WGS sequence"/>
</dbReference>
<evidence type="ECO:0000313" key="9">
    <source>
        <dbReference type="Proteomes" id="UP000285209"/>
    </source>
</evidence>
<reference evidence="8 9" key="2">
    <citation type="submission" date="2018-08" db="EMBL/GenBank/DDBJ databases">
        <title>A genome reference for cultivated species of the human gut microbiota.</title>
        <authorList>
            <person name="Zou Y."/>
            <person name="Xue W."/>
            <person name="Luo G."/>
        </authorList>
    </citation>
    <scope>NUCLEOTIDE SEQUENCE [LARGE SCALE GENOMIC DNA]</scope>
    <source>
        <strain evidence="6 10">AM44-1AT</strain>
        <strain evidence="5 8">AM48-7</strain>
        <strain evidence="4 9">AM54-25XD</strain>
    </source>
</reference>
<evidence type="ECO:0000313" key="5">
    <source>
        <dbReference type="EMBL" id="RGZ73273.1"/>
    </source>
</evidence>
<name>A0A174H2Y7_9FIRM</name>
<evidence type="ECO:0000313" key="6">
    <source>
        <dbReference type="EMBL" id="RHA08722.1"/>
    </source>
</evidence>
<evidence type="ECO:0000313" key="7">
    <source>
        <dbReference type="Proteomes" id="UP000095384"/>
    </source>
</evidence>
<feature type="transmembrane region" description="Helical" evidence="1">
    <location>
        <begin position="7"/>
        <end position="25"/>
    </location>
</feature>
<proteinExistence type="predicted"/>
<dbReference type="RefSeq" id="WP_055225085.1">
    <property type="nucleotide sequence ID" value="NZ_CYYW01000033.1"/>
</dbReference>
<keyword evidence="2" id="KW-0808">Transferase</keyword>
<reference evidence="2 7" key="1">
    <citation type="submission" date="2015-09" db="EMBL/GenBank/DDBJ databases">
        <authorList>
            <consortium name="Pathogen Informatics"/>
        </authorList>
    </citation>
    <scope>NUCLEOTIDE SEQUENCE [LARGE SCALE GENOMIC DNA]</scope>
    <source>
        <strain evidence="2 7">2789STDY5608860</strain>
    </source>
</reference>
<dbReference type="EMBL" id="QSFB01000038">
    <property type="protein sequence ID" value="RHA08722.1"/>
    <property type="molecule type" value="Genomic_DNA"/>
</dbReference>
<keyword evidence="1" id="KW-0812">Transmembrane</keyword>
<organism evidence="2 7">
    <name type="scientific">Agathobacter rectalis</name>
    <dbReference type="NCBI Taxonomy" id="39491"/>
    <lineage>
        <taxon>Bacteria</taxon>
        <taxon>Bacillati</taxon>
        <taxon>Bacillota</taxon>
        <taxon>Clostridia</taxon>
        <taxon>Lachnospirales</taxon>
        <taxon>Lachnospiraceae</taxon>
        <taxon>Agathobacter</taxon>
    </lineage>
</organism>
<evidence type="ECO:0000313" key="2">
    <source>
        <dbReference type="EMBL" id="CUO67598.1"/>
    </source>
</evidence>
<accession>A0A174H2Y7</accession>
<dbReference type="EMBL" id="CYYW01000033">
    <property type="protein sequence ID" value="CUO67598.1"/>
    <property type="molecule type" value="Genomic_DNA"/>
</dbReference>
<evidence type="ECO:0000313" key="10">
    <source>
        <dbReference type="Proteomes" id="UP000286341"/>
    </source>
</evidence>
<dbReference type="AlphaFoldDB" id="A0A174H2Y7"/>
<dbReference type="EMBL" id="JAJFBX010000005">
    <property type="protein sequence ID" value="MCC2746347.1"/>
    <property type="molecule type" value="Genomic_DNA"/>
</dbReference>
<evidence type="ECO:0000313" key="8">
    <source>
        <dbReference type="Proteomes" id="UP000283431"/>
    </source>
</evidence>